<keyword evidence="1" id="KW-0805">Transcription regulation</keyword>
<dbReference type="GO" id="GO:0003700">
    <property type="term" value="F:DNA-binding transcription factor activity"/>
    <property type="evidence" value="ECO:0007669"/>
    <property type="project" value="InterPro"/>
</dbReference>
<gene>
    <name evidence="5" type="ORF">J2W61_005418</name>
</gene>
<dbReference type="InterPro" id="IPR018062">
    <property type="entry name" value="HTH_AraC-typ_CS"/>
</dbReference>
<dbReference type="EMBL" id="JAVDSW010000012">
    <property type="protein sequence ID" value="MDR6705543.1"/>
    <property type="molecule type" value="Genomic_DNA"/>
</dbReference>
<dbReference type="Proteomes" id="UP001265315">
    <property type="component" value="Unassembled WGS sequence"/>
</dbReference>
<keyword evidence="2 5" id="KW-0238">DNA-binding</keyword>
<proteinExistence type="predicted"/>
<dbReference type="RefSeq" id="WP_111794737.1">
    <property type="nucleotide sequence ID" value="NZ_JAALYY010000018.1"/>
</dbReference>
<dbReference type="Gene3D" id="1.10.10.60">
    <property type="entry name" value="Homeodomain-like"/>
    <property type="match status" value="1"/>
</dbReference>
<evidence type="ECO:0000313" key="6">
    <source>
        <dbReference type="Proteomes" id="UP001265315"/>
    </source>
</evidence>
<dbReference type="GO" id="GO:0043565">
    <property type="term" value="F:sequence-specific DNA binding"/>
    <property type="evidence" value="ECO:0007669"/>
    <property type="project" value="InterPro"/>
</dbReference>
<evidence type="ECO:0000256" key="1">
    <source>
        <dbReference type="ARBA" id="ARBA00023015"/>
    </source>
</evidence>
<dbReference type="SUPFAM" id="SSF46689">
    <property type="entry name" value="Homeodomain-like"/>
    <property type="match status" value="1"/>
</dbReference>
<dbReference type="AlphaFoldDB" id="A0AAW8M292"/>
<sequence>MADNASDPSGKQRAWAPEIWLWSPAEGKWTPDAGAPRKSVQLSMTSQEVAPHQRYDAWTNVAFYDFEPDAPNDTQRLDFQADATGTVTPTGTLFRYRSEAISGSRPSTGALSSAHDDIAIGLILTGQRQHTTSTGVVLTAGPNEFFVYDPTRPSRVAWRSSHVAIALTLRRNALVEAFNGDVPAEERIVEALHKSRLAPFLRAQLQLLAEYIDQMSATEKGMVFGSVADLTLGALRSVYQEHGACDAPMARRALFVAATRYIDAHLNDMTLDADAVAHGIHCSRATLYRCFADRDLTVAGAIRMARLERIGKLLQTAPSRTPIATLALSNGFIDLRTFNRQFAKRFGMTPGEFRRSPLRHARSALAESDPD</sequence>
<dbReference type="InterPro" id="IPR050204">
    <property type="entry name" value="AraC_XylS_family_regulators"/>
</dbReference>
<dbReference type="PANTHER" id="PTHR46796">
    <property type="entry name" value="HTH-TYPE TRANSCRIPTIONAL ACTIVATOR RHAS-RELATED"/>
    <property type="match status" value="1"/>
</dbReference>
<dbReference type="InterPro" id="IPR035418">
    <property type="entry name" value="AraC-bd_2"/>
</dbReference>
<evidence type="ECO:0000259" key="4">
    <source>
        <dbReference type="PROSITE" id="PS01124"/>
    </source>
</evidence>
<evidence type="ECO:0000256" key="2">
    <source>
        <dbReference type="ARBA" id="ARBA00023125"/>
    </source>
</evidence>
<organism evidence="5 6">
    <name type="scientific">Agrobacterium tumefaciens</name>
    <dbReference type="NCBI Taxonomy" id="358"/>
    <lineage>
        <taxon>Bacteria</taxon>
        <taxon>Pseudomonadati</taxon>
        <taxon>Pseudomonadota</taxon>
        <taxon>Alphaproteobacteria</taxon>
        <taxon>Hyphomicrobiales</taxon>
        <taxon>Rhizobiaceae</taxon>
        <taxon>Rhizobium/Agrobacterium group</taxon>
        <taxon>Agrobacterium</taxon>
        <taxon>Agrobacterium tumefaciens complex</taxon>
    </lineage>
</organism>
<dbReference type="Pfam" id="PF12833">
    <property type="entry name" value="HTH_18"/>
    <property type="match status" value="1"/>
</dbReference>
<reference evidence="5" key="1">
    <citation type="submission" date="2023-07" db="EMBL/GenBank/DDBJ databases">
        <title>Sorghum-associated microbial communities from plants grown in Nebraska, USA.</title>
        <authorList>
            <person name="Schachtman D."/>
        </authorList>
    </citation>
    <scope>NUCLEOTIDE SEQUENCE</scope>
    <source>
        <strain evidence="5">1457</strain>
    </source>
</reference>
<dbReference type="PROSITE" id="PS00041">
    <property type="entry name" value="HTH_ARAC_FAMILY_1"/>
    <property type="match status" value="1"/>
</dbReference>
<protein>
    <submittedName>
        <fullName evidence="5">AraC-like DNA-binding protein</fullName>
    </submittedName>
</protein>
<keyword evidence="3" id="KW-0804">Transcription</keyword>
<accession>A0AAW8M292</accession>
<name>A0AAW8M292_AGRTU</name>
<dbReference type="InterPro" id="IPR009057">
    <property type="entry name" value="Homeodomain-like_sf"/>
</dbReference>
<evidence type="ECO:0000313" key="5">
    <source>
        <dbReference type="EMBL" id="MDR6705543.1"/>
    </source>
</evidence>
<feature type="domain" description="HTH araC/xylS-type" evidence="4">
    <location>
        <begin position="256"/>
        <end position="356"/>
    </location>
</feature>
<dbReference type="PANTHER" id="PTHR46796:SF6">
    <property type="entry name" value="ARAC SUBFAMILY"/>
    <property type="match status" value="1"/>
</dbReference>
<dbReference type="PROSITE" id="PS01124">
    <property type="entry name" value="HTH_ARAC_FAMILY_2"/>
    <property type="match status" value="1"/>
</dbReference>
<evidence type="ECO:0000256" key="3">
    <source>
        <dbReference type="ARBA" id="ARBA00023163"/>
    </source>
</evidence>
<dbReference type="Pfam" id="PF14525">
    <property type="entry name" value="AraC_binding_2"/>
    <property type="match status" value="1"/>
</dbReference>
<dbReference type="SMART" id="SM00342">
    <property type="entry name" value="HTH_ARAC"/>
    <property type="match status" value="1"/>
</dbReference>
<comment type="caution">
    <text evidence="5">The sequence shown here is derived from an EMBL/GenBank/DDBJ whole genome shotgun (WGS) entry which is preliminary data.</text>
</comment>
<dbReference type="InterPro" id="IPR018060">
    <property type="entry name" value="HTH_AraC"/>
</dbReference>